<evidence type="ECO:0000313" key="3">
    <source>
        <dbReference type="Proteomes" id="UP000664701"/>
    </source>
</evidence>
<keyword evidence="1" id="KW-0472">Membrane</keyword>
<keyword evidence="3" id="KW-1185">Reference proteome</keyword>
<proteinExistence type="predicted"/>
<dbReference type="EMBL" id="CP147251">
    <property type="protein sequence ID" value="WYJ77622.1"/>
    <property type="molecule type" value="Genomic_DNA"/>
</dbReference>
<keyword evidence="1" id="KW-1133">Transmembrane helix</keyword>
<reference evidence="2 3" key="2">
    <citation type="submission" date="2024-03" db="EMBL/GenBank/DDBJ databases">
        <title>The Genome Sequence of Enterococcus sp. DIV2402.</title>
        <authorList>
            <consortium name="The Broad Institute Genomics Platform"/>
            <consortium name="The Broad Institute Microbial Omics Core"/>
            <consortium name="The Broad Institute Genomic Center for Infectious Diseases"/>
            <person name="Earl A."/>
            <person name="Manson A."/>
            <person name="Gilmore M."/>
            <person name="Schwartman J."/>
            <person name="Shea T."/>
            <person name="Abouelleil A."/>
            <person name="Cao P."/>
            <person name="Chapman S."/>
            <person name="Cusick C."/>
            <person name="Young S."/>
            <person name="Neafsey D."/>
            <person name="Nusbaum C."/>
            <person name="Birren B."/>
        </authorList>
    </citation>
    <scope>NUCLEOTIDE SEQUENCE [LARGE SCALE GENOMIC DNA]</scope>
    <source>
        <strain evidence="2 3">DIV2402</strain>
    </source>
</reference>
<feature type="transmembrane region" description="Helical" evidence="1">
    <location>
        <begin position="66"/>
        <end position="84"/>
    </location>
</feature>
<gene>
    <name evidence="2" type="ORF">DOK78_002260</name>
</gene>
<dbReference type="Proteomes" id="UP000664701">
    <property type="component" value="Chromosome"/>
</dbReference>
<reference evidence="2 3" key="1">
    <citation type="submission" date="2021-03" db="EMBL/GenBank/DDBJ databases">
        <authorList>
            <person name="Gilmore M.S."/>
            <person name="Schwartzman J."/>
            <person name="Van Tyne D."/>
            <person name="Martin M."/>
            <person name="Earl A.M."/>
            <person name="Manson A.L."/>
            <person name="Straub T."/>
            <person name="Salamzade R."/>
            <person name="Saavedra J."/>
            <person name="Lebreton F."/>
            <person name="Prichula J."/>
            <person name="Schaufler K."/>
            <person name="Gaca A."/>
            <person name="Sgardioli B."/>
            <person name="Wagenaar J."/>
            <person name="Strong T."/>
        </authorList>
    </citation>
    <scope>NUCLEOTIDE SEQUENCE [LARGE SCALE GENOMIC DNA]</scope>
    <source>
        <strain evidence="2 3">DIV2402</strain>
    </source>
</reference>
<evidence type="ECO:0000256" key="1">
    <source>
        <dbReference type="SAM" id="Phobius"/>
    </source>
</evidence>
<evidence type="ECO:0000313" key="2">
    <source>
        <dbReference type="EMBL" id="WYJ77622.1"/>
    </source>
</evidence>
<feature type="transmembrane region" description="Helical" evidence="1">
    <location>
        <begin position="100"/>
        <end position="117"/>
    </location>
</feature>
<keyword evidence="1" id="KW-0812">Transmembrane</keyword>
<dbReference type="RefSeq" id="WP_207940264.1">
    <property type="nucleotide sequence ID" value="NZ_CP147251.1"/>
</dbReference>
<feature type="transmembrane region" description="Helical" evidence="1">
    <location>
        <begin position="129"/>
        <end position="153"/>
    </location>
</feature>
<accession>A0ABZ2SQ20</accession>
<feature type="transmembrane region" description="Helical" evidence="1">
    <location>
        <begin position="12"/>
        <end position="32"/>
    </location>
</feature>
<sequence>METVRNLKKAKTWNMVLLVLCSIFLIITLFSLPTALNPDPSLYNEQLLGPQASQLYEQANSLQSKVYASIDVVISIAIVVLLFLNNQKLKRRTLASKTPYYLYLGWAVVGIVYSLLFTPSVDLGEMTQMMTIITLVVQILLALPAILALIYLFKADTEEEI</sequence>
<name>A0ABZ2SQ20_9ENTE</name>
<organism evidence="2 3">
    <name type="scientific">Candidatus Enterococcus lowellii</name>
    <dbReference type="NCBI Taxonomy" id="2230877"/>
    <lineage>
        <taxon>Bacteria</taxon>
        <taxon>Bacillati</taxon>
        <taxon>Bacillota</taxon>
        <taxon>Bacilli</taxon>
        <taxon>Lactobacillales</taxon>
        <taxon>Enterococcaceae</taxon>
        <taxon>Enterococcus</taxon>
    </lineage>
</organism>
<protein>
    <submittedName>
        <fullName evidence="2">Uncharacterized protein</fullName>
    </submittedName>
</protein>